<dbReference type="PROSITE" id="PS50977">
    <property type="entry name" value="HTH_TETR_2"/>
    <property type="match status" value="1"/>
</dbReference>
<dbReference type="Pfam" id="PF00440">
    <property type="entry name" value="TetR_N"/>
    <property type="match status" value="1"/>
</dbReference>
<dbReference type="Gene3D" id="1.10.10.60">
    <property type="entry name" value="Homeodomain-like"/>
    <property type="match status" value="1"/>
</dbReference>
<dbReference type="InterPro" id="IPR009057">
    <property type="entry name" value="Homeodomain-like_sf"/>
</dbReference>
<dbReference type="PANTHER" id="PTHR30055:SF148">
    <property type="entry name" value="TETR-FAMILY TRANSCRIPTIONAL REGULATOR"/>
    <property type="match status" value="1"/>
</dbReference>
<dbReference type="InterPro" id="IPR050109">
    <property type="entry name" value="HTH-type_TetR-like_transc_reg"/>
</dbReference>
<keyword evidence="3" id="KW-0804">Transcription</keyword>
<dbReference type="AlphaFoldDB" id="A0A4S8PY41"/>
<gene>
    <name evidence="6" type="ORF">FAA86_08960</name>
</gene>
<dbReference type="SUPFAM" id="SSF46689">
    <property type="entry name" value="Homeodomain-like"/>
    <property type="match status" value="1"/>
</dbReference>
<dbReference type="EMBL" id="STGU01000004">
    <property type="protein sequence ID" value="THV36627.1"/>
    <property type="molecule type" value="Genomic_DNA"/>
</dbReference>
<dbReference type="GO" id="GO:0000976">
    <property type="term" value="F:transcription cis-regulatory region binding"/>
    <property type="evidence" value="ECO:0007669"/>
    <property type="project" value="TreeGrafter"/>
</dbReference>
<keyword evidence="2 4" id="KW-0238">DNA-binding</keyword>
<organism evidence="6 7">
    <name type="scientific">Rhizobium rosettiformans W3</name>
    <dbReference type="NCBI Taxonomy" id="538378"/>
    <lineage>
        <taxon>Bacteria</taxon>
        <taxon>Pseudomonadati</taxon>
        <taxon>Pseudomonadota</taxon>
        <taxon>Alphaproteobacteria</taxon>
        <taxon>Hyphomicrobiales</taxon>
        <taxon>Rhizobiaceae</taxon>
        <taxon>Rhizobium/Agrobacterium group</taxon>
        <taxon>Rhizobium</taxon>
    </lineage>
</organism>
<dbReference type="PANTHER" id="PTHR30055">
    <property type="entry name" value="HTH-TYPE TRANSCRIPTIONAL REGULATOR RUTR"/>
    <property type="match status" value="1"/>
</dbReference>
<evidence type="ECO:0000256" key="1">
    <source>
        <dbReference type="ARBA" id="ARBA00023015"/>
    </source>
</evidence>
<accession>A0A4S8PY41</accession>
<evidence type="ECO:0000313" key="7">
    <source>
        <dbReference type="Proteomes" id="UP000307378"/>
    </source>
</evidence>
<feature type="domain" description="HTH tetR-type" evidence="5">
    <location>
        <begin position="20"/>
        <end position="80"/>
    </location>
</feature>
<dbReference type="InterPro" id="IPR011075">
    <property type="entry name" value="TetR_C"/>
</dbReference>
<name>A0A4S8PY41_9HYPH</name>
<reference evidence="6 7" key="1">
    <citation type="submission" date="2019-04" db="EMBL/GenBank/DDBJ databases">
        <title>genome sequence of strain W3.</title>
        <authorList>
            <person name="Gao J."/>
            <person name="Sun J."/>
        </authorList>
    </citation>
    <scope>NUCLEOTIDE SEQUENCE [LARGE SCALE GENOMIC DNA]</scope>
    <source>
        <strain evidence="6 7">W3</strain>
    </source>
</reference>
<dbReference type="SUPFAM" id="SSF48498">
    <property type="entry name" value="Tetracyclin repressor-like, C-terminal domain"/>
    <property type="match status" value="1"/>
</dbReference>
<evidence type="ECO:0000256" key="4">
    <source>
        <dbReference type="PROSITE-ProRule" id="PRU00335"/>
    </source>
</evidence>
<protein>
    <submittedName>
        <fullName evidence="6">TetR/AcrR family transcriptional regulator</fullName>
    </submittedName>
</protein>
<evidence type="ECO:0000256" key="3">
    <source>
        <dbReference type="ARBA" id="ARBA00023163"/>
    </source>
</evidence>
<evidence type="ECO:0000259" key="5">
    <source>
        <dbReference type="PROSITE" id="PS50977"/>
    </source>
</evidence>
<dbReference type="PRINTS" id="PR00455">
    <property type="entry name" value="HTHTETR"/>
</dbReference>
<dbReference type="InterPro" id="IPR001647">
    <property type="entry name" value="HTH_TetR"/>
</dbReference>
<dbReference type="Proteomes" id="UP000307378">
    <property type="component" value="Unassembled WGS sequence"/>
</dbReference>
<feature type="DNA-binding region" description="H-T-H motif" evidence="4">
    <location>
        <begin position="43"/>
        <end position="62"/>
    </location>
</feature>
<proteinExistence type="predicted"/>
<evidence type="ECO:0000256" key="2">
    <source>
        <dbReference type="ARBA" id="ARBA00023125"/>
    </source>
</evidence>
<dbReference type="Pfam" id="PF16859">
    <property type="entry name" value="TetR_C_11"/>
    <property type="match status" value="1"/>
</dbReference>
<dbReference type="RefSeq" id="WP_136539891.1">
    <property type="nucleotide sequence ID" value="NZ_STGU01000004.1"/>
</dbReference>
<dbReference type="InterPro" id="IPR036271">
    <property type="entry name" value="Tet_transcr_reg_TetR-rel_C_sf"/>
</dbReference>
<dbReference type="Gene3D" id="1.10.357.10">
    <property type="entry name" value="Tetracycline Repressor, domain 2"/>
    <property type="match status" value="1"/>
</dbReference>
<comment type="caution">
    <text evidence="6">The sequence shown here is derived from an EMBL/GenBank/DDBJ whole genome shotgun (WGS) entry which is preliminary data.</text>
</comment>
<keyword evidence="1" id="KW-0805">Transcription regulation</keyword>
<dbReference type="GO" id="GO:0003700">
    <property type="term" value="F:DNA-binding transcription factor activity"/>
    <property type="evidence" value="ECO:0007669"/>
    <property type="project" value="TreeGrafter"/>
</dbReference>
<evidence type="ECO:0000313" key="6">
    <source>
        <dbReference type="EMBL" id="THV36627.1"/>
    </source>
</evidence>
<sequence>MTNTARDITKRTSIGAQRNPASEDAILTAAAEILTEGGLSAFSIEAVARRAKAGKPTIYRWWPSKAALLLDVYHRQKGETFYPDTGATRGDLIAFLEALLGFWKTSGGEVFRSIVAEAQSDPAALEALRDYAVTRCRASGVILERGVARGEIRGTLDIPLIMELFSSFCWQRLLTGRLDPSRDQITHLVDAVLTGFATERGGAQ</sequence>